<sequence>MKQLKLMVLTLTLLMGTMFTSCMDSGESGPQQWAGVVKVNDRMGYVTFTDAAGTELIPTNTIPVTLNARMAYIYCQVDEGQDLSTNPKSIKITLLADPTGIDATAITTPKVESSDVTTNAPVGSLSFASGYSTVAPFQFSENTIVLPVLYRVKNVTTTEDIKNELAKHTFTLVCYTDDIKSGDTILKLYLRYKVEDEPAAIAERATRTSSFKAYEISQILREYTLKSGQTKPAKITIVAQQNEYNNKLEDTSTIEKVYEIEYKTAE</sequence>
<evidence type="ECO:0000313" key="2">
    <source>
        <dbReference type="EMBL" id="EXZ27535.1"/>
    </source>
</evidence>
<dbReference type="PATRIC" id="fig|1339327.3.peg.3652"/>
<organism evidence="2 3">
    <name type="scientific">Bacteroides fragilis str. S36L11</name>
    <dbReference type="NCBI Taxonomy" id="1339327"/>
    <lineage>
        <taxon>Bacteria</taxon>
        <taxon>Pseudomonadati</taxon>
        <taxon>Bacteroidota</taxon>
        <taxon>Bacteroidia</taxon>
        <taxon>Bacteroidales</taxon>
        <taxon>Bacteroidaceae</taxon>
        <taxon>Bacteroides</taxon>
    </lineage>
</organism>
<feature type="signal peptide" evidence="1">
    <location>
        <begin position="1"/>
        <end position="23"/>
    </location>
</feature>
<evidence type="ECO:0000256" key="1">
    <source>
        <dbReference type="SAM" id="SignalP"/>
    </source>
</evidence>
<dbReference type="Gene3D" id="2.40.50.500">
    <property type="entry name" value="NigD-like N-terminal OB domain"/>
    <property type="match status" value="1"/>
</dbReference>
<protein>
    <submittedName>
        <fullName evidence="2">Putative lipoprotein</fullName>
    </submittedName>
</protein>
<dbReference type="PROSITE" id="PS51257">
    <property type="entry name" value="PROKAR_LIPOPROTEIN"/>
    <property type="match status" value="1"/>
</dbReference>
<reference evidence="2 3" key="1">
    <citation type="submission" date="2014-02" db="EMBL/GenBank/DDBJ databases">
        <authorList>
            <person name="Sears C."/>
            <person name="Carroll K."/>
            <person name="Sack B.R."/>
            <person name="Qadri F."/>
            <person name="Myers L.L."/>
            <person name="Chung G.-T."/>
            <person name="Escheverria P."/>
            <person name="Fraser C.M."/>
            <person name="Sadzewicz L."/>
            <person name="Shefchek K.A."/>
            <person name="Tallon L."/>
            <person name="Das S.P."/>
            <person name="Daugherty S."/>
            <person name="Mongodin E.F."/>
        </authorList>
    </citation>
    <scope>NUCLEOTIDE SEQUENCE [LARGE SCALE GENOMIC DNA]</scope>
    <source>
        <strain evidence="2 3">S36L11</strain>
    </source>
</reference>
<dbReference type="InterPro" id="IPR038179">
    <property type="entry name" value="NigD-like_N_sf"/>
</dbReference>
<evidence type="ECO:0000313" key="3">
    <source>
        <dbReference type="Proteomes" id="UP000022082"/>
    </source>
</evidence>
<dbReference type="RefSeq" id="WP_005798791.1">
    <property type="nucleotide sequence ID" value="NZ_JGDJ01000246.1"/>
</dbReference>
<accession>A0A015X040</accession>
<gene>
    <name evidence="2" type="ORF">M136_3099</name>
</gene>
<dbReference type="EMBL" id="JGDJ01000246">
    <property type="protein sequence ID" value="EXZ27535.1"/>
    <property type="molecule type" value="Genomic_DNA"/>
</dbReference>
<proteinExistence type="predicted"/>
<feature type="chain" id="PRO_5001478798" evidence="1">
    <location>
        <begin position="24"/>
        <end position="266"/>
    </location>
</feature>
<dbReference type="Proteomes" id="UP000022082">
    <property type="component" value="Unassembled WGS sequence"/>
</dbReference>
<keyword evidence="2" id="KW-0449">Lipoprotein</keyword>
<comment type="caution">
    <text evidence="2">The sequence shown here is derived from an EMBL/GenBank/DDBJ whole genome shotgun (WGS) entry which is preliminary data.</text>
</comment>
<dbReference type="AlphaFoldDB" id="A0A015X040"/>
<keyword evidence="1" id="KW-0732">Signal</keyword>
<name>A0A015X040_BACFG</name>
<dbReference type="Gene3D" id="2.60.40.3220">
    <property type="match status" value="1"/>
</dbReference>